<dbReference type="GO" id="GO:0005829">
    <property type="term" value="C:cytosol"/>
    <property type="evidence" value="ECO:0007669"/>
    <property type="project" value="TreeGrafter"/>
</dbReference>
<dbReference type="PANTHER" id="PTHR30327">
    <property type="entry name" value="UNCHARACTERIZED PROTEIN YQGE"/>
    <property type="match status" value="1"/>
</dbReference>
<feature type="non-terminal residue" evidence="1">
    <location>
        <position position="1"/>
    </location>
</feature>
<protein>
    <recommendedName>
        <fullName evidence="2">YqgE/AlgH family protein</fullName>
    </recommendedName>
</protein>
<accession>A0A382MYY7</accession>
<sequence length="64" mass="6964">VSDITHMTGHLLIAMPAMMDPNFHQTVTYVCEHSDLGALGLVINRPLDMGLGEVLDRLSLNSSD</sequence>
<name>A0A382MYY7_9ZZZZ</name>
<proteinExistence type="predicted"/>
<dbReference type="InterPro" id="IPR003774">
    <property type="entry name" value="AlgH-like"/>
</dbReference>
<dbReference type="EMBL" id="UINC01096916">
    <property type="protein sequence ID" value="SVC54194.1"/>
    <property type="molecule type" value="Genomic_DNA"/>
</dbReference>
<dbReference type="AlphaFoldDB" id="A0A382MYY7"/>
<dbReference type="PANTHER" id="PTHR30327:SF1">
    <property type="entry name" value="UPF0301 PROTEIN YQGE"/>
    <property type="match status" value="1"/>
</dbReference>
<dbReference type="Gene3D" id="3.40.1740.10">
    <property type="entry name" value="VC0467-like"/>
    <property type="match status" value="1"/>
</dbReference>
<dbReference type="Pfam" id="PF02622">
    <property type="entry name" value="DUF179"/>
    <property type="match status" value="1"/>
</dbReference>
<evidence type="ECO:0008006" key="2">
    <source>
        <dbReference type="Google" id="ProtNLM"/>
    </source>
</evidence>
<evidence type="ECO:0000313" key="1">
    <source>
        <dbReference type="EMBL" id="SVC54194.1"/>
    </source>
</evidence>
<feature type="non-terminal residue" evidence="1">
    <location>
        <position position="64"/>
    </location>
</feature>
<organism evidence="1">
    <name type="scientific">marine metagenome</name>
    <dbReference type="NCBI Taxonomy" id="408172"/>
    <lineage>
        <taxon>unclassified sequences</taxon>
        <taxon>metagenomes</taxon>
        <taxon>ecological metagenomes</taxon>
    </lineage>
</organism>
<reference evidence="1" key="1">
    <citation type="submission" date="2018-05" db="EMBL/GenBank/DDBJ databases">
        <authorList>
            <person name="Lanie J.A."/>
            <person name="Ng W.-L."/>
            <person name="Kazmierczak K.M."/>
            <person name="Andrzejewski T.M."/>
            <person name="Davidsen T.M."/>
            <person name="Wayne K.J."/>
            <person name="Tettelin H."/>
            <person name="Glass J.I."/>
            <person name="Rusch D."/>
            <person name="Podicherti R."/>
            <person name="Tsui H.-C.T."/>
            <person name="Winkler M.E."/>
        </authorList>
    </citation>
    <scope>NUCLEOTIDE SEQUENCE</scope>
</reference>
<dbReference type="SUPFAM" id="SSF143456">
    <property type="entry name" value="VC0467-like"/>
    <property type="match status" value="1"/>
</dbReference>
<gene>
    <name evidence="1" type="ORF">METZ01_LOCUS307048</name>
</gene>